<evidence type="ECO:0000313" key="5">
    <source>
        <dbReference type="EMBL" id="NYH50587.1"/>
    </source>
</evidence>
<dbReference type="GO" id="GO:0008168">
    <property type="term" value="F:methyltransferase activity"/>
    <property type="evidence" value="ECO:0007669"/>
    <property type="project" value="UniProtKB-KW"/>
</dbReference>
<dbReference type="PANTHER" id="PTHR43464">
    <property type="entry name" value="METHYLTRANSFERASE"/>
    <property type="match status" value="1"/>
</dbReference>
<name>A0A7Y9X7E9_9ACTN</name>
<dbReference type="Gene3D" id="3.40.50.150">
    <property type="entry name" value="Vaccinia Virus protein VP39"/>
    <property type="match status" value="1"/>
</dbReference>
<dbReference type="AlphaFoldDB" id="A0A7Y9X7E9"/>
<comment type="caution">
    <text evidence="5">The sequence shown here is derived from an EMBL/GenBank/DDBJ whole genome shotgun (WGS) entry which is preliminary data.</text>
</comment>
<dbReference type="GO" id="GO:0032259">
    <property type="term" value="P:methylation"/>
    <property type="evidence" value="ECO:0007669"/>
    <property type="project" value="UniProtKB-KW"/>
</dbReference>
<dbReference type="Proteomes" id="UP000584931">
    <property type="component" value="Unassembled WGS sequence"/>
</dbReference>
<dbReference type="Gene3D" id="2.20.25.110">
    <property type="entry name" value="S-adenosyl-L-methionine-dependent methyltransferases"/>
    <property type="match status" value="1"/>
</dbReference>
<keyword evidence="1 5" id="KW-0489">Methyltransferase</keyword>
<evidence type="ECO:0000313" key="6">
    <source>
        <dbReference type="Proteomes" id="UP000584931"/>
    </source>
</evidence>
<dbReference type="PANTHER" id="PTHR43464:SF19">
    <property type="entry name" value="UBIQUINONE BIOSYNTHESIS O-METHYLTRANSFERASE, MITOCHONDRIAL"/>
    <property type="match status" value="1"/>
</dbReference>
<protein>
    <submittedName>
        <fullName evidence="5">SAM-dependent methyltransferase</fullName>
    </submittedName>
</protein>
<gene>
    <name evidence="5" type="ORF">HNR06_000176</name>
</gene>
<sequence>MTETTETPYSGLAAVYDRWMAADRVPYRTWAAYITDRLEEADRPVRSVLDLCCGTGMTLAMLQERGYEVTGVDASGEMLAHARRRAAPGTRFHRAALPSPLIAGTGPFDASTCCYDGINYLTSPGQLELVLAQVHGLLRTGGVFVFDLSTRRTFREMAALGRTSEDFGDFAYLWDTRPVEGTPCFDYLVTVFVREEDGRYTRTDETHRQRWFSRCELEEAVTAAGLETVCVADDYGTGTLGADTRRETWTVRRPR</sequence>
<accession>A0A7Y9X7E9</accession>
<keyword evidence="3" id="KW-0949">S-adenosyl-L-methionine</keyword>
<dbReference type="Pfam" id="PF13649">
    <property type="entry name" value="Methyltransf_25"/>
    <property type="match status" value="1"/>
</dbReference>
<feature type="domain" description="Methyltransferase" evidence="4">
    <location>
        <begin position="48"/>
        <end position="142"/>
    </location>
</feature>
<evidence type="ECO:0000256" key="2">
    <source>
        <dbReference type="ARBA" id="ARBA00022679"/>
    </source>
</evidence>
<proteinExistence type="predicted"/>
<keyword evidence="2 5" id="KW-0808">Transferase</keyword>
<dbReference type="SUPFAM" id="SSF53335">
    <property type="entry name" value="S-adenosyl-L-methionine-dependent methyltransferases"/>
    <property type="match status" value="1"/>
</dbReference>
<dbReference type="InterPro" id="IPR041698">
    <property type="entry name" value="Methyltransf_25"/>
</dbReference>
<dbReference type="CDD" id="cd02440">
    <property type="entry name" value="AdoMet_MTases"/>
    <property type="match status" value="1"/>
</dbReference>
<reference evidence="5 6" key="1">
    <citation type="submission" date="2020-07" db="EMBL/GenBank/DDBJ databases">
        <title>Sequencing the genomes of 1000 actinobacteria strains.</title>
        <authorList>
            <person name="Klenk H.-P."/>
        </authorList>
    </citation>
    <scope>NUCLEOTIDE SEQUENCE [LARGE SCALE GENOMIC DNA]</scope>
    <source>
        <strain evidence="5 6">DSM 45278</strain>
    </source>
</reference>
<organism evidence="5 6">
    <name type="scientific">Nocardiopsis sinuspersici</name>
    <dbReference type="NCBI Taxonomy" id="501010"/>
    <lineage>
        <taxon>Bacteria</taxon>
        <taxon>Bacillati</taxon>
        <taxon>Actinomycetota</taxon>
        <taxon>Actinomycetes</taxon>
        <taxon>Streptosporangiales</taxon>
        <taxon>Nocardiopsidaceae</taxon>
        <taxon>Nocardiopsis</taxon>
    </lineage>
</organism>
<dbReference type="RefSeq" id="WP_179808870.1">
    <property type="nucleotide sequence ID" value="NZ_JACCHL010000001.1"/>
</dbReference>
<dbReference type="EMBL" id="JACCHL010000001">
    <property type="protein sequence ID" value="NYH50587.1"/>
    <property type="molecule type" value="Genomic_DNA"/>
</dbReference>
<evidence type="ECO:0000256" key="3">
    <source>
        <dbReference type="ARBA" id="ARBA00022691"/>
    </source>
</evidence>
<evidence type="ECO:0000259" key="4">
    <source>
        <dbReference type="Pfam" id="PF13649"/>
    </source>
</evidence>
<evidence type="ECO:0000256" key="1">
    <source>
        <dbReference type="ARBA" id="ARBA00022603"/>
    </source>
</evidence>
<dbReference type="InterPro" id="IPR029063">
    <property type="entry name" value="SAM-dependent_MTases_sf"/>
</dbReference>